<dbReference type="GO" id="GO:0000976">
    <property type="term" value="F:transcription cis-regulatory region binding"/>
    <property type="evidence" value="ECO:0007669"/>
    <property type="project" value="TreeGrafter"/>
</dbReference>
<dbReference type="Proteomes" id="UP000184212">
    <property type="component" value="Unassembled WGS sequence"/>
</dbReference>
<dbReference type="InterPro" id="IPR011006">
    <property type="entry name" value="CheY-like_superfamily"/>
</dbReference>
<dbReference type="Gene3D" id="1.10.10.10">
    <property type="entry name" value="Winged helix-like DNA-binding domain superfamily/Winged helix DNA-binding domain"/>
    <property type="match status" value="1"/>
</dbReference>
<feature type="domain" description="OmpR/PhoB-type" evidence="9">
    <location>
        <begin position="124"/>
        <end position="224"/>
    </location>
</feature>
<dbReference type="CDD" id="cd00383">
    <property type="entry name" value="trans_reg_C"/>
    <property type="match status" value="1"/>
</dbReference>
<dbReference type="CDD" id="cd17624">
    <property type="entry name" value="REC_OmpR_PmrA-like"/>
    <property type="match status" value="1"/>
</dbReference>
<dbReference type="GO" id="GO:0000156">
    <property type="term" value="F:phosphorelay response regulator activity"/>
    <property type="evidence" value="ECO:0007669"/>
    <property type="project" value="TreeGrafter"/>
</dbReference>
<dbReference type="STRING" id="947013.SAMN04488109_4871"/>
<evidence type="ECO:0000259" key="8">
    <source>
        <dbReference type="PROSITE" id="PS50110"/>
    </source>
</evidence>
<keyword evidence="1 6" id="KW-0597">Phosphoprotein</keyword>
<dbReference type="OrthoDB" id="5343479at2"/>
<keyword evidence="4 7" id="KW-0238">DNA-binding</keyword>
<evidence type="ECO:0000313" key="11">
    <source>
        <dbReference type="Proteomes" id="UP000184212"/>
    </source>
</evidence>
<keyword evidence="11" id="KW-1185">Reference proteome</keyword>
<evidence type="ECO:0000256" key="5">
    <source>
        <dbReference type="ARBA" id="ARBA00023163"/>
    </source>
</evidence>
<dbReference type="PANTHER" id="PTHR48111">
    <property type="entry name" value="REGULATOR OF RPOS"/>
    <property type="match status" value="1"/>
</dbReference>
<accession>A0A1M5URN5</accession>
<evidence type="ECO:0000256" key="4">
    <source>
        <dbReference type="ARBA" id="ARBA00023125"/>
    </source>
</evidence>
<dbReference type="GO" id="GO:0032993">
    <property type="term" value="C:protein-DNA complex"/>
    <property type="evidence" value="ECO:0007669"/>
    <property type="project" value="TreeGrafter"/>
</dbReference>
<reference evidence="10 11" key="1">
    <citation type="submission" date="2016-11" db="EMBL/GenBank/DDBJ databases">
        <authorList>
            <person name="Jaros S."/>
            <person name="Januszkiewicz K."/>
            <person name="Wedrychowicz H."/>
        </authorList>
    </citation>
    <scope>NUCLEOTIDE SEQUENCE [LARGE SCALE GENOMIC DNA]</scope>
    <source>
        <strain evidence="10 11">DSM 24574</strain>
    </source>
</reference>
<dbReference type="Gene3D" id="6.10.250.690">
    <property type="match status" value="1"/>
</dbReference>
<dbReference type="SMART" id="SM00862">
    <property type="entry name" value="Trans_reg_C"/>
    <property type="match status" value="1"/>
</dbReference>
<feature type="DNA-binding region" description="OmpR/PhoB-type" evidence="7">
    <location>
        <begin position="124"/>
        <end position="224"/>
    </location>
</feature>
<keyword evidence="3" id="KW-0805">Transcription regulation</keyword>
<dbReference type="PROSITE" id="PS51755">
    <property type="entry name" value="OMPR_PHOB"/>
    <property type="match status" value="1"/>
</dbReference>
<dbReference type="GO" id="GO:0005829">
    <property type="term" value="C:cytosol"/>
    <property type="evidence" value="ECO:0007669"/>
    <property type="project" value="TreeGrafter"/>
</dbReference>
<keyword evidence="2" id="KW-0902">Two-component regulatory system</keyword>
<dbReference type="GO" id="GO:0006355">
    <property type="term" value="P:regulation of DNA-templated transcription"/>
    <property type="evidence" value="ECO:0007669"/>
    <property type="project" value="InterPro"/>
</dbReference>
<dbReference type="InterPro" id="IPR036388">
    <property type="entry name" value="WH-like_DNA-bd_sf"/>
</dbReference>
<dbReference type="RefSeq" id="WP_073139315.1">
    <property type="nucleotide sequence ID" value="NZ_FQWQ01000003.1"/>
</dbReference>
<dbReference type="InterPro" id="IPR039420">
    <property type="entry name" value="WalR-like"/>
</dbReference>
<evidence type="ECO:0000313" key="10">
    <source>
        <dbReference type="EMBL" id="SHH65727.1"/>
    </source>
</evidence>
<dbReference type="Pfam" id="PF00486">
    <property type="entry name" value="Trans_reg_C"/>
    <property type="match status" value="1"/>
</dbReference>
<dbReference type="PANTHER" id="PTHR48111:SF22">
    <property type="entry name" value="REGULATOR OF RPOS"/>
    <property type="match status" value="1"/>
</dbReference>
<protein>
    <submittedName>
        <fullName evidence="10">DNA-binding response regulator, OmpR family, contains REC and winged-helix (WHTH) domain</fullName>
    </submittedName>
</protein>
<dbReference type="AlphaFoldDB" id="A0A1M5URN5"/>
<evidence type="ECO:0000256" key="7">
    <source>
        <dbReference type="PROSITE-ProRule" id="PRU01091"/>
    </source>
</evidence>
<sequence>MKILIIEDEKDLQNSMLQFLRQESYICEVASSEEEADEKIMLYDYDCILLDINLPDGSGLNILKKLKEVNKPEGIIIITARDSLDDRVEGLNLGADDYLTKPFHLSELNARVSAVIRRKQFGGSNKIKFHEIAVDLPGKLVTVNDRVVELTRKEYDLLIFLLANKNRVVSKNAIAEHLSGDHAEMLDKFDFLYSHMKNLKRKLAEAGSEDYIKTIYGLGYKFST</sequence>
<dbReference type="Pfam" id="PF00072">
    <property type="entry name" value="Response_reg"/>
    <property type="match status" value="1"/>
</dbReference>
<organism evidence="10 11">
    <name type="scientific">Chryseolinea serpens</name>
    <dbReference type="NCBI Taxonomy" id="947013"/>
    <lineage>
        <taxon>Bacteria</taxon>
        <taxon>Pseudomonadati</taxon>
        <taxon>Bacteroidota</taxon>
        <taxon>Cytophagia</taxon>
        <taxon>Cytophagales</taxon>
        <taxon>Fulvivirgaceae</taxon>
        <taxon>Chryseolinea</taxon>
    </lineage>
</organism>
<evidence type="ECO:0000256" key="3">
    <source>
        <dbReference type="ARBA" id="ARBA00023015"/>
    </source>
</evidence>
<dbReference type="PROSITE" id="PS50110">
    <property type="entry name" value="RESPONSE_REGULATORY"/>
    <property type="match status" value="1"/>
</dbReference>
<dbReference type="EMBL" id="FQWQ01000003">
    <property type="protein sequence ID" value="SHH65727.1"/>
    <property type="molecule type" value="Genomic_DNA"/>
</dbReference>
<evidence type="ECO:0000259" key="9">
    <source>
        <dbReference type="PROSITE" id="PS51755"/>
    </source>
</evidence>
<dbReference type="InterPro" id="IPR001867">
    <property type="entry name" value="OmpR/PhoB-type_DNA-bd"/>
</dbReference>
<feature type="modified residue" description="4-aspartylphosphate" evidence="6">
    <location>
        <position position="51"/>
    </location>
</feature>
<evidence type="ECO:0000256" key="2">
    <source>
        <dbReference type="ARBA" id="ARBA00023012"/>
    </source>
</evidence>
<dbReference type="Gene3D" id="3.40.50.2300">
    <property type="match status" value="1"/>
</dbReference>
<dbReference type="InterPro" id="IPR001789">
    <property type="entry name" value="Sig_transdc_resp-reg_receiver"/>
</dbReference>
<evidence type="ECO:0000256" key="1">
    <source>
        <dbReference type="ARBA" id="ARBA00022553"/>
    </source>
</evidence>
<feature type="domain" description="Response regulatory" evidence="8">
    <location>
        <begin position="2"/>
        <end position="116"/>
    </location>
</feature>
<evidence type="ECO:0000256" key="6">
    <source>
        <dbReference type="PROSITE-ProRule" id="PRU00169"/>
    </source>
</evidence>
<proteinExistence type="predicted"/>
<name>A0A1M5URN5_9BACT</name>
<dbReference type="SMART" id="SM00448">
    <property type="entry name" value="REC"/>
    <property type="match status" value="1"/>
</dbReference>
<dbReference type="SUPFAM" id="SSF52172">
    <property type="entry name" value="CheY-like"/>
    <property type="match status" value="1"/>
</dbReference>
<keyword evidence="5" id="KW-0804">Transcription</keyword>
<gene>
    <name evidence="10" type="ORF">SAMN04488109_4871</name>
</gene>